<dbReference type="InterPro" id="IPR001296">
    <property type="entry name" value="Glyco_trans_1"/>
</dbReference>
<dbReference type="RefSeq" id="WP_203413054.1">
    <property type="nucleotide sequence ID" value="NZ_CP060244.1"/>
</dbReference>
<name>A0A7H1NSR6_9PROT</name>
<keyword evidence="2 4" id="KW-0808">Transferase</keyword>
<dbReference type="Proteomes" id="UP000516349">
    <property type="component" value="Chromosome"/>
</dbReference>
<dbReference type="SUPFAM" id="SSF53756">
    <property type="entry name" value="UDP-Glycosyltransferase/glycogen phosphorylase"/>
    <property type="match status" value="1"/>
</dbReference>
<proteinExistence type="predicted"/>
<dbReference type="PANTHER" id="PTHR12526:SF510">
    <property type="entry name" value="D-INOSITOL 3-PHOSPHATE GLYCOSYLTRANSFERASE"/>
    <property type="match status" value="1"/>
</dbReference>
<evidence type="ECO:0000313" key="4">
    <source>
        <dbReference type="EMBL" id="QNT78826.1"/>
    </source>
</evidence>
<sequence length="350" mass="38964">MTFEPRYPLSSLRVVHVMAGAETGGAELFFERLVVAQHNVGVNVFPIIRKNEKRSARLQEKGLNPLELNFGGYLDMRTGICLKDSLKKFQPHVVVAWMNRAARFIPRGEWKTVGRLGGFYSLNYYKNCLHLVGNTHGIVEWIKQQNWPAENVHYLPNFVDSVTSHGERPPFLPLGVPFVLALGRFHTNKAFDVLLRAVALCSTLHVVIAGDGPERSTLEAMVEQLKLQGRVHMPGWIEQPGRWIAACDVLVCPSRHEPLGNVIIEGFAAKKPVVAAASEGPVELIVHNVNGLLAPLENAEALAIAIQDVLGDKTLSERLASAGYRTYQTQFAIAPVVTLWNNFLMQFFKE</sequence>
<feature type="domain" description="Glycosyl transferase family 1" evidence="3">
    <location>
        <begin position="174"/>
        <end position="325"/>
    </location>
</feature>
<evidence type="ECO:0000259" key="3">
    <source>
        <dbReference type="Pfam" id="PF00534"/>
    </source>
</evidence>
<dbReference type="EMBL" id="CP060244">
    <property type="protein sequence ID" value="QNT78826.1"/>
    <property type="molecule type" value="Genomic_DNA"/>
</dbReference>
<evidence type="ECO:0000313" key="5">
    <source>
        <dbReference type="Proteomes" id="UP000516349"/>
    </source>
</evidence>
<dbReference type="CDD" id="cd03811">
    <property type="entry name" value="GT4_GT28_WabH-like"/>
    <property type="match status" value="1"/>
</dbReference>
<dbReference type="EC" id="2.4.1.250" evidence="4"/>
<reference evidence="4 5" key="1">
    <citation type="submission" date="2020-08" db="EMBL/GenBank/DDBJ databases">
        <title>Complete genome sequence of Entomobacter blattae G55GP.</title>
        <authorList>
            <person name="Poehlein A."/>
            <person name="Guzman J."/>
            <person name="Daniel R."/>
            <person name="Vilcinskas A."/>
        </authorList>
    </citation>
    <scope>NUCLEOTIDE SEQUENCE [LARGE SCALE GENOMIC DNA]</scope>
    <source>
        <strain evidence="4 5">G55GP</strain>
    </source>
</reference>
<dbReference type="Gene3D" id="3.40.50.2000">
    <property type="entry name" value="Glycogen Phosphorylase B"/>
    <property type="match status" value="2"/>
</dbReference>
<dbReference type="GO" id="GO:0102710">
    <property type="term" value="F:D-inositol-3-phosphate glycosyltransferase activity"/>
    <property type="evidence" value="ECO:0007669"/>
    <property type="project" value="UniProtKB-EC"/>
</dbReference>
<dbReference type="AlphaFoldDB" id="A0A7H1NSR6"/>
<keyword evidence="5" id="KW-1185">Reference proteome</keyword>
<dbReference type="PANTHER" id="PTHR12526">
    <property type="entry name" value="GLYCOSYLTRANSFERASE"/>
    <property type="match status" value="1"/>
</dbReference>
<gene>
    <name evidence="4" type="primary">mshA_6</name>
    <name evidence="4" type="ORF">JGUZn3_16040</name>
</gene>
<organism evidence="4 5">
    <name type="scientific">Entomobacter blattae</name>
    <dbReference type="NCBI Taxonomy" id="2762277"/>
    <lineage>
        <taxon>Bacteria</taxon>
        <taxon>Pseudomonadati</taxon>
        <taxon>Pseudomonadota</taxon>
        <taxon>Alphaproteobacteria</taxon>
        <taxon>Acetobacterales</taxon>
        <taxon>Acetobacteraceae</taxon>
        <taxon>Entomobacter</taxon>
    </lineage>
</organism>
<dbReference type="Pfam" id="PF00534">
    <property type="entry name" value="Glycos_transf_1"/>
    <property type="match status" value="1"/>
</dbReference>
<protein>
    <submittedName>
        <fullName evidence="4">D-inositol-3-phosphate glycosyltransferase</fullName>
        <ecNumber evidence="4">2.4.1.250</ecNumber>
    </submittedName>
</protein>
<keyword evidence="1 4" id="KW-0328">Glycosyltransferase</keyword>
<accession>A0A7H1NSR6</accession>
<dbReference type="KEGG" id="ebla:JGUZn3_16040"/>
<evidence type="ECO:0000256" key="2">
    <source>
        <dbReference type="ARBA" id="ARBA00022679"/>
    </source>
</evidence>
<evidence type="ECO:0000256" key="1">
    <source>
        <dbReference type="ARBA" id="ARBA00022676"/>
    </source>
</evidence>